<evidence type="ECO:0000313" key="8">
    <source>
        <dbReference type="EMBL" id="EEP76520.1"/>
    </source>
</evidence>
<feature type="compositionally biased region" description="Pro residues" evidence="6">
    <location>
        <begin position="55"/>
        <end position="65"/>
    </location>
</feature>
<dbReference type="EMBL" id="CH476615">
    <property type="protein sequence ID" value="EEP76520.1"/>
    <property type="molecule type" value="Genomic_DNA"/>
</dbReference>
<feature type="compositionally biased region" description="Low complexity" evidence="6">
    <location>
        <begin position="96"/>
        <end position="108"/>
    </location>
</feature>
<evidence type="ECO:0000256" key="4">
    <source>
        <dbReference type="ARBA" id="ARBA00023163"/>
    </source>
</evidence>
<dbReference type="GeneID" id="8442698"/>
<dbReference type="KEGG" id="ure:UREG_01369"/>
<keyword evidence="5" id="KW-0539">Nucleus</keyword>
<dbReference type="GO" id="GO:0016251">
    <property type="term" value="F:RNA polymerase II general transcription initiation factor activity"/>
    <property type="evidence" value="ECO:0007669"/>
    <property type="project" value="TreeGrafter"/>
</dbReference>
<dbReference type="InParanoid" id="C4JHK6"/>
<dbReference type="OrthoDB" id="153872at2759"/>
<protein>
    <recommendedName>
        <fullName evidence="7">TAFII55 protein conserved region domain-containing protein</fullName>
    </recommendedName>
</protein>
<evidence type="ECO:0000256" key="1">
    <source>
        <dbReference type="ARBA" id="ARBA00004123"/>
    </source>
</evidence>
<proteinExistence type="inferred from homology"/>
<evidence type="ECO:0000313" key="9">
    <source>
        <dbReference type="Proteomes" id="UP000002058"/>
    </source>
</evidence>
<feature type="region of interest" description="Disordered" evidence="6">
    <location>
        <begin position="354"/>
        <end position="406"/>
    </location>
</feature>
<organism evidence="8 9">
    <name type="scientific">Uncinocarpus reesii (strain UAMH 1704)</name>
    <dbReference type="NCBI Taxonomy" id="336963"/>
    <lineage>
        <taxon>Eukaryota</taxon>
        <taxon>Fungi</taxon>
        <taxon>Dikarya</taxon>
        <taxon>Ascomycota</taxon>
        <taxon>Pezizomycotina</taxon>
        <taxon>Eurotiomycetes</taxon>
        <taxon>Eurotiomycetidae</taxon>
        <taxon>Onygenales</taxon>
        <taxon>Onygenaceae</taxon>
        <taxon>Uncinocarpus</taxon>
    </lineage>
</organism>
<dbReference type="GO" id="GO:0005669">
    <property type="term" value="C:transcription factor TFIID complex"/>
    <property type="evidence" value="ECO:0007669"/>
    <property type="project" value="InterPro"/>
</dbReference>
<comment type="similarity">
    <text evidence="2">Belongs to the TAF7 family.</text>
</comment>
<dbReference type="HOGENOM" id="CLU_016434_1_1_1"/>
<evidence type="ECO:0000256" key="2">
    <source>
        <dbReference type="ARBA" id="ARBA00009368"/>
    </source>
</evidence>
<dbReference type="PANTHER" id="PTHR12228">
    <property type="entry name" value="TRANSCRIPTION INITIATION FACTOR TFIID 55 KD SUBUNIT-RELATED"/>
    <property type="match status" value="1"/>
</dbReference>
<keyword evidence="9" id="KW-1185">Reference proteome</keyword>
<dbReference type="AlphaFoldDB" id="C4JHK6"/>
<gene>
    <name evidence="8" type="ORF">UREG_01369</name>
</gene>
<dbReference type="Proteomes" id="UP000002058">
    <property type="component" value="Unassembled WGS sequence"/>
</dbReference>
<dbReference type="GO" id="GO:0051123">
    <property type="term" value="P:RNA polymerase II preinitiation complex assembly"/>
    <property type="evidence" value="ECO:0007669"/>
    <property type="project" value="TreeGrafter"/>
</dbReference>
<keyword evidence="4" id="KW-0804">Transcription</keyword>
<dbReference type="CDD" id="cd08047">
    <property type="entry name" value="TAF7"/>
    <property type="match status" value="1"/>
</dbReference>
<feature type="domain" description="TAFII55 protein conserved region" evidence="7">
    <location>
        <begin position="151"/>
        <end position="323"/>
    </location>
</feature>
<evidence type="ECO:0000259" key="7">
    <source>
        <dbReference type="SMART" id="SM01370"/>
    </source>
</evidence>
<dbReference type="eggNOG" id="KOG4011">
    <property type="taxonomic scope" value="Eukaryota"/>
</dbReference>
<name>C4JHK6_UNCRE</name>
<keyword evidence="3" id="KW-0805">Transcription regulation</keyword>
<sequence length="461" mass="49934">MSGKPPGKPSLKLTFSKPKVPQLPKQASPPSASPPPATTPGSAIPKLKLKFGGPKPAPAPTPPAASKPKKAPKPATAKDAPRSSKKRPRDVADKGATSVTASTPAPAVKRIKFSSKPLPSIRLKSKGEPPRRPRGVGYDSGASDTEIDPALEEEFILRMPPGEDCDYVRQAVEEKRFGPRSQGGADISFKALTRDGRRAIVTVRGRMYAASLVDLPCVIEAMKSWDRRAWYKSADICQMLLVLGPVKSEDEAKTYPLPKDAEEGPPEFEVMDYNQYMREESGYQEEYDDEQDAEGEADETAYVHPGAQDEMAGLFEDDLAAEMEAALAAHAEASSMPTSAIAEENQAIGGVVEAEPETEAEMGTPKPATGGETSGDEDESEESSPEDGNEDMDEDALEQQRQLQQQREEIAELEALVRAETLKWEQMPNPILKAKVGRRVQSLKQELELKKVSVGEGNADD</sequence>
<dbReference type="InterPro" id="IPR037817">
    <property type="entry name" value="TAF7"/>
</dbReference>
<dbReference type="InterPro" id="IPR006751">
    <property type="entry name" value="TAFII55_prot_cons_reg"/>
</dbReference>
<evidence type="ECO:0000256" key="3">
    <source>
        <dbReference type="ARBA" id="ARBA00023015"/>
    </source>
</evidence>
<evidence type="ECO:0000256" key="6">
    <source>
        <dbReference type="SAM" id="MobiDB-lite"/>
    </source>
</evidence>
<evidence type="ECO:0000256" key="5">
    <source>
        <dbReference type="ARBA" id="ARBA00023242"/>
    </source>
</evidence>
<dbReference type="PANTHER" id="PTHR12228:SF0">
    <property type="entry name" value="TATA-BOX BINDING PROTEIN ASSOCIATED FACTOR 7"/>
    <property type="match status" value="1"/>
</dbReference>
<dbReference type="RefSeq" id="XP_002541853.1">
    <property type="nucleotide sequence ID" value="XM_002541807.1"/>
</dbReference>
<dbReference type="VEuPathDB" id="FungiDB:UREG_01369"/>
<feature type="region of interest" description="Disordered" evidence="6">
    <location>
        <begin position="1"/>
        <end position="144"/>
    </location>
</feature>
<feature type="compositionally biased region" description="Acidic residues" evidence="6">
    <location>
        <begin position="374"/>
        <end position="397"/>
    </location>
</feature>
<dbReference type="Pfam" id="PF04658">
    <property type="entry name" value="TAFII55_N"/>
    <property type="match status" value="1"/>
</dbReference>
<reference evidence="9" key="1">
    <citation type="journal article" date="2009" name="Genome Res.">
        <title>Comparative genomic analyses of the human fungal pathogens Coccidioides and their relatives.</title>
        <authorList>
            <person name="Sharpton T.J."/>
            <person name="Stajich J.E."/>
            <person name="Rounsley S.D."/>
            <person name="Gardner M.J."/>
            <person name="Wortman J.R."/>
            <person name="Jordar V.S."/>
            <person name="Maiti R."/>
            <person name="Kodira C.D."/>
            <person name="Neafsey D.E."/>
            <person name="Zeng Q."/>
            <person name="Hung C.-Y."/>
            <person name="McMahan C."/>
            <person name="Muszewska A."/>
            <person name="Grynberg M."/>
            <person name="Mandel M.A."/>
            <person name="Kellner E.M."/>
            <person name="Barker B.M."/>
            <person name="Galgiani J.N."/>
            <person name="Orbach M.J."/>
            <person name="Kirkland T.N."/>
            <person name="Cole G.T."/>
            <person name="Henn M.R."/>
            <person name="Birren B.W."/>
            <person name="Taylor J.W."/>
        </authorList>
    </citation>
    <scope>NUCLEOTIDE SEQUENCE [LARGE SCALE GENOMIC DNA]</scope>
    <source>
        <strain evidence="9">UAMH 1704</strain>
    </source>
</reference>
<dbReference type="SMART" id="SM01370">
    <property type="entry name" value="TAFII55_N"/>
    <property type="match status" value="1"/>
</dbReference>
<dbReference type="OMA" id="KWEKMQN"/>
<feature type="compositionally biased region" description="Low complexity" evidence="6">
    <location>
        <begin position="39"/>
        <end position="54"/>
    </location>
</feature>
<dbReference type="STRING" id="336963.C4JHK6"/>
<comment type="subcellular location">
    <subcellularLocation>
        <location evidence="1">Nucleus</location>
    </subcellularLocation>
</comment>
<accession>C4JHK6</accession>